<evidence type="ECO:0000313" key="1">
    <source>
        <dbReference type="EMBL" id="DAD85103.1"/>
    </source>
</evidence>
<organism evidence="1">
    <name type="scientific">Myoviridae sp. ctbWL16</name>
    <dbReference type="NCBI Taxonomy" id="2826668"/>
    <lineage>
        <taxon>Viruses</taxon>
        <taxon>Duplodnaviria</taxon>
        <taxon>Heunggongvirae</taxon>
        <taxon>Uroviricota</taxon>
        <taxon>Caudoviricetes</taxon>
    </lineage>
</organism>
<dbReference type="EMBL" id="BK014973">
    <property type="protein sequence ID" value="DAD85103.1"/>
    <property type="molecule type" value="Genomic_DNA"/>
</dbReference>
<proteinExistence type="predicted"/>
<reference evidence="1" key="1">
    <citation type="journal article" date="2021" name="Proc. Natl. Acad. Sci. U.S.A.">
        <title>A Catalog of Tens of Thousands of Viruses from Human Metagenomes Reveals Hidden Associations with Chronic Diseases.</title>
        <authorList>
            <person name="Tisza M.J."/>
            <person name="Buck C.B."/>
        </authorList>
    </citation>
    <scope>NUCLEOTIDE SEQUENCE</scope>
    <source>
        <strain evidence="1">CtbWL16</strain>
    </source>
</reference>
<protein>
    <submittedName>
        <fullName evidence="1">Uncharacterized protein</fullName>
    </submittedName>
</protein>
<sequence length="67" mass="7355">MRLVDADVIDKQIGAWIGHPGYGDYYTGYDNALCAIRDLIADMPTITPTNEPLTSGFDVVDTKTGEY</sequence>
<name>A0A8S5MSR0_9CAUD</name>
<accession>A0A8S5MSR0</accession>